<sequence>MPSYGLVQVPGVVGQPAAVREQVGEGDLAGDPAVLEGEAGTVLDDRVVPGDGLLTHGRGDHGRCDRPGDRDELEDGVGSDLALRAGLPFAEALQIQHLVVMDHADGDTRHTGPAHGVPHDSVEPVHPRRRPWPA</sequence>
<comment type="caution">
    <text evidence="2">The sequence shown here is derived from an EMBL/GenBank/DDBJ whole genome shotgun (WGS) entry which is preliminary data.</text>
</comment>
<evidence type="ECO:0000313" key="2">
    <source>
        <dbReference type="EMBL" id="KUO14800.1"/>
    </source>
</evidence>
<gene>
    <name evidence="2" type="ORF">AQJ91_44815</name>
</gene>
<feature type="region of interest" description="Disordered" evidence="1">
    <location>
        <begin position="105"/>
        <end position="134"/>
    </location>
</feature>
<feature type="compositionally biased region" description="Basic and acidic residues" evidence="1">
    <location>
        <begin position="57"/>
        <end position="70"/>
    </location>
</feature>
<protein>
    <submittedName>
        <fullName evidence="2">Uncharacterized protein</fullName>
    </submittedName>
</protein>
<dbReference type="EMBL" id="LMXB01000131">
    <property type="protein sequence ID" value="KUO14800.1"/>
    <property type="molecule type" value="Genomic_DNA"/>
</dbReference>
<feature type="compositionally biased region" description="Basic and acidic residues" evidence="1">
    <location>
        <begin position="117"/>
        <end position="126"/>
    </location>
</feature>
<proteinExistence type="predicted"/>
<reference evidence="2 3" key="1">
    <citation type="submission" date="2015-10" db="EMBL/GenBank/DDBJ databases">
        <title>Draft genome sequence of Streptomyces sp. RV15, isolated from a marine sponge.</title>
        <authorList>
            <person name="Ruckert C."/>
            <person name="Abdelmohsen U.R."/>
            <person name="Winkler A."/>
            <person name="Hentschel U."/>
            <person name="Kalinowski J."/>
            <person name="Kampfer P."/>
            <person name="Glaeser S."/>
        </authorList>
    </citation>
    <scope>NUCLEOTIDE SEQUENCE [LARGE SCALE GENOMIC DNA]</scope>
    <source>
        <strain evidence="2 3">RV15</strain>
    </source>
</reference>
<organism evidence="2 3">
    <name type="scientific">Streptomyces dysideae</name>
    <dbReference type="NCBI Taxonomy" id="909626"/>
    <lineage>
        <taxon>Bacteria</taxon>
        <taxon>Bacillati</taxon>
        <taxon>Actinomycetota</taxon>
        <taxon>Actinomycetes</taxon>
        <taxon>Kitasatosporales</taxon>
        <taxon>Streptomycetaceae</taxon>
        <taxon>Streptomyces</taxon>
    </lineage>
</organism>
<dbReference type="AlphaFoldDB" id="A0A101UQ26"/>
<keyword evidence="3" id="KW-1185">Reference proteome</keyword>
<accession>A0A101UQ26</accession>
<feature type="region of interest" description="Disordered" evidence="1">
    <location>
        <begin position="45"/>
        <end position="76"/>
    </location>
</feature>
<evidence type="ECO:0000256" key="1">
    <source>
        <dbReference type="SAM" id="MobiDB-lite"/>
    </source>
</evidence>
<evidence type="ECO:0000313" key="3">
    <source>
        <dbReference type="Proteomes" id="UP000053260"/>
    </source>
</evidence>
<dbReference type="Proteomes" id="UP000053260">
    <property type="component" value="Unassembled WGS sequence"/>
</dbReference>
<name>A0A101UQ26_9ACTN</name>